<feature type="compositionally biased region" description="Basic residues" evidence="1">
    <location>
        <begin position="320"/>
        <end position="333"/>
    </location>
</feature>
<evidence type="ECO:0000256" key="1">
    <source>
        <dbReference type="SAM" id="MobiDB-lite"/>
    </source>
</evidence>
<dbReference type="InterPro" id="IPR048574">
    <property type="entry name" value="RUBY_RBDX"/>
</dbReference>
<evidence type="ECO:0000259" key="2">
    <source>
        <dbReference type="Pfam" id="PF21349"/>
    </source>
</evidence>
<dbReference type="OrthoDB" id="3045089at2759"/>
<dbReference type="AlphaFoldDB" id="A0A6A6TN29"/>
<organism evidence="3 4">
    <name type="scientific">Lophiostoma macrostomum CBS 122681</name>
    <dbReference type="NCBI Taxonomy" id="1314788"/>
    <lineage>
        <taxon>Eukaryota</taxon>
        <taxon>Fungi</taxon>
        <taxon>Dikarya</taxon>
        <taxon>Ascomycota</taxon>
        <taxon>Pezizomycotina</taxon>
        <taxon>Dothideomycetes</taxon>
        <taxon>Pleosporomycetidae</taxon>
        <taxon>Pleosporales</taxon>
        <taxon>Lophiostomataceae</taxon>
        <taxon>Lophiostoma</taxon>
    </lineage>
</organism>
<dbReference type="EMBL" id="MU004298">
    <property type="protein sequence ID" value="KAF2660607.1"/>
    <property type="molecule type" value="Genomic_DNA"/>
</dbReference>
<feature type="compositionally biased region" description="Low complexity" evidence="1">
    <location>
        <begin position="215"/>
        <end position="227"/>
    </location>
</feature>
<accession>A0A6A6TN29</accession>
<feature type="region of interest" description="Disordered" evidence="1">
    <location>
        <begin position="306"/>
        <end position="341"/>
    </location>
</feature>
<feature type="region of interest" description="Disordered" evidence="1">
    <location>
        <begin position="212"/>
        <end position="243"/>
    </location>
</feature>
<gene>
    <name evidence="3" type="ORF">K491DRAFT_711514</name>
</gene>
<sequence length="439" mass="49016">MADFGWSAACIVEAIKLTNKARKALKDAGGATSQYEDATTFLTSLNNTLDLLKQHLDNLPDESYVTAIRNHMGEIDAPWAEFKSTLDKYKKSLAADSTRSKTKQAPRKIQWAAKEVDEAARKLRERVMQPIQAINCALALSILESIDISTNRPWTEAQCRKLLDGIHVADVPENLAQELSVLKTTAHDNGIQTAESIKDLKNTLSRIEELLAANSTESRTETTSEPSQSGAFNSPGDEDSRISREQQKAVLDTILAEIQRLGESTANREQTESKPRPYIWHMLTFSLGALLSPFVPWTSRFRVGTQVSQTNTGPSQSRSPLKRRHQLHDHRHKSESYPATMRSSQYAHEAECIPPERLANSGTAPTLPYIDHSALEERSLSPAKPRKSLQKPQTVKDSARTPHWVHEYDIWRCNECGVENLTENAPDKCPLCGADRAKL</sequence>
<dbReference type="SUPFAM" id="SSF57802">
    <property type="entry name" value="Rubredoxin-like"/>
    <property type="match status" value="1"/>
</dbReference>
<evidence type="ECO:0000313" key="4">
    <source>
        <dbReference type="Proteomes" id="UP000799324"/>
    </source>
</evidence>
<name>A0A6A6TN29_9PLEO</name>
<proteinExistence type="predicted"/>
<dbReference type="PANTHER" id="PTHR38886">
    <property type="entry name" value="SESA DOMAIN-CONTAINING PROTEIN"/>
    <property type="match status" value="1"/>
</dbReference>
<protein>
    <recommendedName>
        <fullName evidence="2">Rubrerythrin rubredoxin-like domain-containing protein</fullName>
    </recommendedName>
</protein>
<dbReference type="Pfam" id="PF21349">
    <property type="entry name" value="RUBY_RBDX"/>
    <property type="match status" value="1"/>
</dbReference>
<dbReference type="PANTHER" id="PTHR38886:SF1">
    <property type="entry name" value="NACHT-NTPASE AND P-LOOP NTPASES N-TERMINAL DOMAIN-CONTAINING PROTEIN"/>
    <property type="match status" value="1"/>
</dbReference>
<reference evidence="3" key="1">
    <citation type="journal article" date="2020" name="Stud. Mycol.">
        <title>101 Dothideomycetes genomes: a test case for predicting lifestyles and emergence of pathogens.</title>
        <authorList>
            <person name="Haridas S."/>
            <person name="Albert R."/>
            <person name="Binder M."/>
            <person name="Bloem J."/>
            <person name="Labutti K."/>
            <person name="Salamov A."/>
            <person name="Andreopoulos B."/>
            <person name="Baker S."/>
            <person name="Barry K."/>
            <person name="Bills G."/>
            <person name="Bluhm B."/>
            <person name="Cannon C."/>
            <person name="Castanera R."/>
            <person name="Culley D."/>
            <person name="Daum C."/>
            <person name="Ezra D."/>
            <person name="Gonzalez J."/>
            <person name="Henrissat B."/>
            <person name="Kuo A."/>
            <person name="Liang C."/>
            <person name="Lipzen A."/>
            <person name="Lutzoni F."/>
            <person name="Magnuson J."/>
            <person name="Mondo S."/>
            <person name="Nolan M."/>
            <person name="Ohm R."/>
            <person name="Pangilinan J."/>
            <person name="Park H.-J."/>
            <person name="Ramirez L."/>
            <person name="Alfaro M."/>
            <person name="Sun H."/>
            <person name="Tritt A."/>
            <person name="Yoshinaga Y."/>
            <person name="Zwiers L.-H."/>
            <person name="Turgeon B."/>
            <person name="Goodwin S."/>
            <person name="Spatafora J."/>
            <person name="Crous P."/>
            <person name="Grigoriev I."/>
        </authorList>
    </citation>
    <scope>NUCLEOTIDE SEQUENCE</scope>
    <source>
        <strain evidence="3">CBS 122681</strain>
    </source>
</reference>
<feature type="compositionally biased region" description="Polar residues" evidence="1">
    <location>
        <begin position="306"/>
        <end position="319"/>
    </location>
</feature>
<dbReference type="Proteomes" id="UP000799324">
    <property type="component" value="Unassembled WGS sequence"/>
</dbReference>
<keyword evidence="4" id="KW-1185">Reference proteome</keyword>
<feature type="domain" description="Rubrerythrin rubredoxin-like" evidence="2">
    <location>
        <begin position="411"/>
        <end position="438"/>
    </location>
</feature>
<feature type="region of interest" description="Disordered" evidence="1">
    <location>
        <begin position="377"/>
        <end position="400"/>
    </location>
</feature>
<dbReference type="Gene3D" id="2.20.28.10">
    <property type="match status" value="1"/>
</dbReference>
<evidence type="ECO:0000313" key="3">
    <source>
        <dbReference type="EMBL" id="KAF2660607.1"/>
    </source>
</evidence>